<evidence type="ECO:0000313" key="7">
    <source>
        <dbReference type="Proteomes" id="UP000540191"/>
    </source>
</evidence>
<gene>
    <name evidence="6" type="ORF">HDA30_000720</name>
</gene>
<dbReference type="Proteomes" id="UP000540191">
    <property type="component" value="Unassembled WGS sequence"/>
</dbReference>
<name>A0A7W7M2X8_9MICC</name>
<reference evidence="6 7" key="1">
    <citation type="submission" date="2020-08" db="EMBL/GenBank/DDBJ databases">
        <title>Sequencing the genomes of 1000 actinobacteria strains.</title>
        <authorList>
            <person name="Klenk H.-P."/>
        </authorList>
    </citation>
    <scope>NUCLEOTIDE SEQUENCE [LARGE SCALE GENOMIC DNA]</scope>
    <source>
        <strain evidence="6 7">DSM 23974</strain>
    </source>
</reference>
<protein>
    <recommendedName>
        <fullName evidence="4">Glucose-6-phosphate isomerase</fullName>
        <ecNumber evidence="4">5.3.1.9</ecNumber>
    </recommendedName>
</protein>
<dbReference type="PANTHER" id="PTHR11469:SF1">
    <property type="entry name" value="GLUCOSE-6-PHOSPHATE ISOMERASE"/>
    <property type="match status" value="1"/>
</dbReference>
<dbReference type="GO" id="GO:0006094">
    <property type="term" value="P:gluconeogenesis"/>
    <property type="evidence" value="ECO:0007669"/>
    <property type="project" value="UniProtKB-KW"/>
</dbReference>
<keyword evidence="7" id="KW-1185">Reference proteome</keyword>
<comment type="pathway">
    <text evidence="4">Carbohydrate degradation; glycolysis; D-glyceraldehyde 3-phosphate and glycerone phosphate from D-glucose: step 2/4.</text>
</comment>
<dbReference type="EMBL" id="JACHNA010000001">
    <property type="protein sequence ID" value="MBB4735212.1"/>
    <property type="molecule type" value="Genomic_DNA"/>
</dbReference>
<comment type="catalytic activity">
    <reaction evidence="4">
        <text>alpha-D-glucose 6-phosphate = beta-D-fructose 6-phosphate</text>
        <dbReference type="Rhea" id="RHEA:11816"/>
        <dbReference type="ChEBI" id="CHEBI:57634"/>
        <dbReference type="ChEBI" id="CHEBI:58225"/>
        <dbReference type="EC" id="5.3.1.9"/>
    </reaction>
</comment>
<sequence length="533" mass="55327">MSTFGLSATGDALAAIDRHVDALVAERFASRLGDHDATLWGPEAEQEASIRLGWLDAVDVSRPLPQRISQLRKELAAEGVDRVLLAGMGGSSLAPEVIAATEGVALTVLDSTDPQQVAAALTDLERTVLVVSSKSGSTVETDSQRRIVTEAMTRAGLDAASRTVVVTDPGSPLARTAADEGCRAVFEADPHVGGRFSALTAFGLVPAGLAGADVESLLDDAEAVLDLVLEDAPENPALQLGAALGGTEPLRDKLLITEDGTSIVGFGDWAEQLLAESTGKSGTGLLPVVAEVEAPEATTGAADVLRIVLGEDADGAVMPEHGVRVWGRLGAQLLVWEAATAVAGRLLGINPFDQPDVEAAKSAARGLLDAPAEQQDPGIEVDGVRVTGLPDGSRPADLTEALRRLLDRLGEHGYLAIHAYLDRQADSAAADLRPALARAAGRPVTFGWGPRFLHSTGQLHKGGPATGVFLQITADAEPDLMVPGQPFGLNRLIAAQARGDAAVLREQGRPVLSLHLTDRAAGLAAVRRAVDTL</sequence>
<evidence type="ECO:0000259" key="5">
    <source>
        <dbReference type="PROSITE" id="PS51464"/>
    </source>
</evidence>
<dbReference type="SUPFAM" id="SSF53697">
    <property type="entry name" value="SIS domain"/>
    <property type="match status" value="1"/>
</dbReference>
<dbReference type="PRINTS" id="PR00662">
    <property type="entry name" value="G6PISOMERASE"/>
</dbReference>
<dbReference type="InterPro" id="IPR001672">
    <property type="entry name" value="G6P_Isomerase"/>
</dbReference>
<evidence type="ECO:0000313" key="6">
    <source>
        <dbReference type="EMBL" id="MBB4735212.1"/>
    </source>
</evidence>
<dbReference type="EC" id="5.3.1.9" evidence="4"/>
<dbReference type="UniPathway" id="UPA00109">
    <property type="reaction ID" value="UER00181"/>
</dbReference>
<evidence type="ECO:0000256" key="1">
    <source>
        <dbReference type="ARBA" id="ARBA00022432"/>
    </source>
</evidence>
<comment type="caution">
    <text evidence="6">The sequence shown here is derived from an EMBL/GenBank/DDBJ whole genome shotgun (WGS) entry which is preliminary data.</text>
</comment>
<dbReference type="GO" id="GO:0048029">
    <property type="term" value="F:monosaccharide binding"/>
    <property type="evidence" value="ECO:0007669"/>
    <property type="project" value="TreeGrafter"/>
</dbReference>
<comment type="similarity">
    <text evidence="4">Belongs to the GPI family.</text>
</comment>
<dbReference type="RefSeq" id="WP_184241135.1">
    <property type="nucleotide sequence ID" value="NZ_JACHNA010000001.1"/>
</dbReference>
<dbReference type="GO" id="GO:0006096">
    <property type="term" value="P:glycolytic process"/>
    <property type="evidence" value="ECO:0007669"/>
    <property type="project" value="UniProtKB-UniPathway"/>
</dbReference>
<dbReference type="InterPro" id="IPR001347">
    <property type="entry name" value="SIS_dom"/>
</dbReference>
<keyword evidence="3 4" id="KW-0413">Isomerase</keyword>
<dbReference type="InterPro" id="IPR046348">
    <property type="entry name" value="SIS_dom_sf"/>
</dbReference>
<evidence type="ECO:0000256" key="4">
    <source>
        <dbReference type="RuleBase" id="RU000612"/>
    </source>
</evidence>
<dbReference type="PROSITE" id="PS51463">
    <property type="entry name" value="P_GLUCOSE_ISOMERASE_3"/>
    <property type="match status" value="2"/>
</dbReference>
<dbReference type="GO" id="GO:0097367">
    <property type="term" value="F:carbohydrate derivative binding"/>
    <property type="evidence" value="ECO:0007669"/>
    <property type="project" value="InterPro"/>
</dbReference>
<keyword evidence="2 4" id="KW-0324">Glycolysis</keyword>
<dbReference type="GO" id="GO:0051156">
    <property type="term" value="P:glucose 6-phosphate metabolic process"/>
    <property type="evidence" value="ECO:0007669"/>
    <property type="project" value="TreeGrafter"/>
</dbReference>
<dbReference type="PANTHER" id="PTHR11469">
    <property type="entry name" value="GLUCOSE-6-PHOSPHATE ISOMERASE"/>
    <property type="match status" value="1"/>
</dbReference>
<organism evidence="6 7">
    <name type="scientific">Micrococcus cohnii</name>
    <dbReference type="NCBI Taxonomy" id="993416"/>
    <lineage>
        <taxon>Bacteria</taxon>
        <taxon>Bacillati</taxon>
        <taxon>Actinomycetota</taxon>
        <taxon>Actinomycetes</taxon>
        <taxon>Micrococcales</taxon>
        <taxon>Micrococcaceae</taxon>
        <taxon>Micrococcus</taxon>
    </lineage>
</organism>
<accession>A0A7W7M2X8</accession>
<dbReference type="GO" id="GO:0005829">
    <property type="term" value="C:cytosol"/>
    <property type="evidence" value="ECO:0007669"/>
    <property type="project" value="TreeGrafter"/>
</dbReference>
<evidence type="ECO:0000256" key="2">
    <source>
        <dbReference type="ARBA" id="ARBA00023152"/>
    </source>
</evidence>
<proteinExistence type="inferred from homology"/>
<dbReference type="AlphaFoldDB" id="A0A7W7M2X8"/>
<dbReference type="GO" id="GO:0004347">
    <property type="term" value="F:glucose-6-phosphate isomerase activity"/>
    <property type="evidence" value="ECO:0007669"/>
    <property type="project" value="UniProtKB-EC"/>
</dbReference>
<feature type="domain" description="SIS" evidence="5">
    <location>
        <begin position="71"/>
        <end position="215"/>
    </location>
</feature>
<evidence type="ECO:0000256" key="3">
    <source>
        <dbReference type="ARBA" id="ARBA00023235"/>
    </source>
</evidence>
<dbReference type="PROSITE" id="PS51464">
    <property type="entry name" value="SIS"/>
    <property type="match status" value="1"/>
</dbReference>
<keyword evidence="1 4" id="KW-0312">Gluconeogenesis</keyword>
<dbReference type="Gene3D" id="3.40.50.10490">
    <property type="entry name" value="Glucose-6-phosphate isomerase like protein, domain 1"/>
    <property type="match status" value="3"/>
</dbReference>
<dbReference type="Pfam" id="PF00342">
    <property type="entry name" value="PGI"/>
    <property type="match status" value="1"/>
</dbReference>